<name>D7BG46_ALLS1</name>
<sequence>MRSYWAVSLLVALAACAPSATTPSTVQARIDTPVSFYPSEVGLEWTYQPQGARSNEPPYKLSALGTGSFAGEAALRFRFSGRGQDRIYYRRIGPDGVQLLGFEENITQTRVRFNPPMQEYPPQGNLKVGATWGGKTSFVTTLTVQNNARIAEDSLEYSYTVAGESEFSTAAGKFKGYRINLDLKDSAGQVERYEIWFVPNVGEVRTREGLLLVERNFK</sequence>
<dbReference type="Proteomes" id="UP000001916">
    <property type="component" value="Chromosome"/>
</dbReference>
<organism evidence="2 3">
    <name type="scientific">Allomeiothermus silvanus (strain ATCC 700542 / DSM 9946 / NBRC 106475 / NCIMB 13440 / VI-R2)</name>
    <name type="common">Thermus silvanus</name>
    <dbReference type="NCBI Taxonomy" id="526227"/>
    <lineage>
        <taxon>Bacteria</taxon>
        <taxon>Thermotogati</taxon>
        <taxon>Deinococcota</taxon>
        <taxon>Deinococci</taxon>
        <taxon>Thermales</taxon>
        <taxon>Thermaceae</taxon>
        <taxon>Allomeiothermus</taxon>
    </lineage>
</organism>
<feature type="signal peptide" evidence="1">
    <location>
        <begin position="1"/>
        <end position="28"/>
    </location>
</feature>
<dbReference type="Gene3D" id="2.40.360.20">
    <property type="match status" value="1"/>
</dbReference>
<dbReference type="RefSeq" id="WP_013156576.1">
    <property type="nucleotide sequence ID" value="NC_014212.1"/>
</dbReference>
<dbReference type="KEGG" id="msv:Mesil_0019"/>
<evidence type="ECO:0000313" key="3">
    <source>
        <dbReference type="Proteomes" id="UP000001916"/>
    </source>
</evidence>
<evidence type="ECO:0008006" key="4">
    <source>
        <dbReference type="Google" id="ProtNLM"/>
    </source>
</evidence>
<keyword evidence="3" id="KW-1185">Reference proteome</keyword>
<evidence type="ECO:0000313" key="2">
    <source>
        <dbReference type="EMBL" id="ADH61967.1"/>
    </source>
</evidence>
<feature type="chain" id="PRO_5003092963" description="Lipoprotein" evidence="1">
    <location>
        <begin position="29"/>
        <end position="218"/>
    </location>
</feature>
<dbReference type="HOGENOM" id="CLU_091633_0_0_0"/>
<dbReference type="OrthoDB" id="25148at2"/>
<keyword evidence="1" id="KW-0732">Signal</keyword>
<dbReference type="STRING" id="526227.Mesil_0019"/>
<gene>
    <name evidence="2" type="ordered locus">Mesil_0019</name>
</gene>
<dbReference type="AlphaFoldDB" id="D7BG46"/>
<accession>D7BG46</accession>
<evidence type="ECO:0000256" key="1">
    <source>
        <dbReference type="SAM" id="SignalP"/>
    </source>
</evidence>
<dbReference type="eggNOG" id="ENOG5030QYG">
    <property type="taxonomic scope" value="Bacteria"/>
</dbReference>
<proteinExistence type="predicted"/>
<dbReference type="EMBL" id="CP002042">
    <property type="protein sequence ID" value="ADH61967.1"/>
    <property type="molecule type" value="Genomic_DNA"/>
</dbReference>
<protein>
    <recommendedName>
        <fullName evidence="4">Lipoprotein</fullName>
    </recommendedName>
</protein>
<reference evidence="2 3" key="1">
    <citation type="journal article" date="2010" name="Stand. Genomic Sci.">
        <title>Complete genome sequence of Meiothermus silvanus type strain (VI-R2).</title>
        <authorList>
            <person name="Sikorski J."/>
            <person name="Tindall B.J."/>
            <person name="Lowry S."/>
            <person name="Lucas S."/>
            <person name="Nolan M."/>
            <person name="Copeland A."/>
            <person name="Glavina Del Rio T."/>
            <person name="Tice H."/>
            <person name="Cheng J.F."/>
            <person name="Han C."/>
            <person name="Pitluck S."/>
            <person name="Liolios K."/>
            <person name="Ivanova N."/>
            <person name="Mavromatis K."/>
            <person name="Mikhailova N."/>
            <person name="Pati A."/>
            <person name="Goodwin L."/>
            <person name="Chen A."/>
            <person name="Palaniappan K."/>
            <person name="Land M."/>
            <person name="Hauser L."/>
            <person name="Chang Y.J."/>
            <person name="Jeffries C.D."/>
            <person name="Rohde M."/>
            <person name="Goker M."/>
            <person name="Woyke T."/>
            <person name="Bristow J."/>
            <person name="Eisen J.A."/>
            <person name="Markowitz V."/>
            <person name="Hugenholtz P."/>
            <person name="Kyrpides N.C."/>
            <person name="Klenk H.P."/>
            <person name="Lapidus A."/>
        </authorList>
    </citation>
    <scope>NUCLEOTIDE SEQUENCE [LARGE SCALE GENOMIC DNA]</scope>
    <source>
        <strain evidence="3">ATCC 700542 / DSM 9946 / VI-R2</strain>
    </source>
</reference>
<dbReference type="PROSITE" id="PS51257">
    <property type="entry name" value="PROKAR_LIPOPROTEIN"/>
    <property type="match status" value="1"/>
</dbReference>